<dbReference type="PRINTS" id="PR00385">
    <property type="entry name" value="P450"/>
</dbReference>
<evidence type="ECO:0000256" key="1">
    <source>
        <dbReference type="ARBA" id="ARBA00010617"/>
    </source>
</evidence>
<protein>
    <submittedName>
        <fullName evidence="9">Cytochrome P450</fullName>
    </submittedName>
</protein>
<dbReference type="AlphaFoldDB" id="A0A291M397"/>
<dbReference type="InterPro" id="IPR002397">
    <property type="entry name" value="Cyt_P450_B"/>
</dbReference>
<gene>
    <name evidence="9" type="ORF">CBW24_10675</name>
</gene>
<dbReference type="CDD" id="cd20625">
    <property type="entry name" value="CYP164-like"/>
    <property type="match status" value="1"/>
</dbReference>
<dbReference type="KEGG" id="cmag:CBW24_10675"/>
<keyword evidence="6 8" id="KW-0503">Monooxygenase</keyword>
<sequence>MRRSPTDPAFVQDPYPVYDLWRAQGDLVWWEDYGMVAATSHRAVQTLLKDRRFGRAVPPAQAHPIPERLTPFYDIEAHSLLELEAPDHTRLRGLILRAFTSRTIAALGPFIDDLAAALVADLPPPGTPVDLLDALCRPLPVRVIAHMLGVPDSRCTDLLDWSNAMVGMYQAGRTRAMEDAAVAASRAFSAFLSDLIETRRAAPGDDLLSQLIAAEEDGERLSRAELISTVILLLNAGHEATVHTLGNGIATLIATGQGARACDPQALPALTEEVLRHDPPLHLFTRWCYTEVELYGHRFHPGDQVACLLGAANRDPDTFADPAVFAPGRNARAQVSFGAGIHFCVGAPLARMEIAAALRALFSARPDLTLAEPPRYAPIYHFHGLEALRVA</sequence>
<dbReference type="PANTHER" id="PTHR46696:SF1">
    <property type="entry name" value="CYTOCHROME P450 YJIB-RELATED"/>
    <property type="match status" value="1"/>
</dbReference>
<keyword evidence="10" id="KW-1185">Reference proteome</keyword>
<evidence type="ECO:0000256" key="7">
    <source>
        <dbReference type="ARBA" id="ARBA00043906"/>
    </source>
</evidence>
<comment type="function">
    <text evidence="7">Cytochromes P450 are a group of heme-thiolate monooxygenases. They oxidize a variety of structurally unrelated compounds, including steroids, fatty acids, and xenobiotics.</text>
</comment>
<dbReference type="GO" id="GO:0004497">
    <property type="term" value="F:monooxygenase activity"/>
    <property type="evidence" value="ECO:0007669"/>
    <property type="project" value="UniProtKB-KW"/>
</dbReference>
<dbReference type="Proteomes" id="UP000219050">
    <property type="component" value="Chromosome"/>
</dbReference>
<evidence type="ECO:0000256" key="5">
    <source>
        <dbReference type="ARBA" id="ARBA00023004"/>
    </source>
</evidence>
<keyword evidence="4 8" id="KW-0560">Oxidoreductase</keyword>
<dbReference type="InterPro" id="IPR036396">
    <property type="entry name" value="Cyt_P450_sf"/>
</dbReference>
<evidence type="ECO:0000313" key="9">
    <source>
        <dbReference type="EMBL" id="ATI43412.1"/>
    </source>
</evidence>
<dbReference type="SUPFAM" id="SSF48264">
    <property type="entry name" value="Cytochrome P450"/>
    <property type="match status" value="1"/>
</dbReference>
<comment type="similarity">
    <text evidence="1 8">Belongs to the cytochrome P450 family.</text>
</comment>
<evidence type="ECO:0000256" key="3">
    <source>
        <dbReference type="ARBA" id="ARBA00022723"/>
    </source>
</evidence>
<dbReference type="PROSITE" id="PS00086">
    <property type="entry name" value="CYTOCHROME_P450"/>
    <property type="match status" value="1"/>
</dbReference>
<dbReference type="PANTHER" id="PTHR46696">
    <property type="entry name" value="P450, PUTATIVE (EUROFUNG)-RELATED"/>
    <property type="match status" value="1"/>
</dbReference>
<reference evidence="9 10" key="1">
    <citation type="submission" date="2017-05" db="EMBL/GenBank/DDBJ databases">
        <title>Comparative genomic and metabolic analysis of manganese-oxidizing mechanisms in Celeribater manganoxidans DY25T: its adaption to the environment of polymetallic nodule.</title>
        <authorList>
            <person name="Wang X."/>
        </authorList>
    </citation>
    <scope>NUCLEOTIDE SEQUENCE [LARGE SCALE GENOMIC DNA]</scope>
    <source>
        <strain evidence="9 10">DY25</strain>
    </source>
</reference>
<evidence type="ECO:0000256" key="8">
    <source>
        <dbReference type="RuleBase" id="RU000461"/>
    </source>
</evidence>
<proteinExistence type="inferred from homology"/>
<dbReference type="GO" id="GO:0005506">
    <property type="term" value="F:iron ion binding"/>
    <property type="evidence" value="ECO:0007669"/>
    <property type="project" value="InterPro"/>
</dbReference>
<dbReference type="InterPro" id="IPR017972">
    <property type="entry name" value="Cyt_P450_CS"/>
</dbReference>
<organism evidence="9 10">
    <name type="scientific">Pacificitalea manganoxidans</name>
    <dbReference type="NCBI Taxonomy" id="1411902"/>
    <lineage>
        <taxon>Bacteria</taxon>
        <taxon>Pseudomonadati</taxon>
        <taxon>Pseudomonadota</taxon>
        <taxon>Alphaproteobacteria</taxon>
        <taxon>Rhodobacterales</taxon>
        <taxon>Paracoccaceae</taxon>
        <taxon>Pacificitalea</taxon>
    </lineage>
</organism>
<dbReference type="Gene3D" id="1.10.630.10">
    <property type="entry name" value="Cytochrome P450"/>
    <property type="match status" value="1"/>
</dbReference>
<evidence type="ECO:0000256" key="4">
    <source>
        <dbReference type="ARBA" id="ARBA00023002"/>
    </source>
</evidence>
<dbReference type="InterPro" id="IPR001128">
    <property type="entry name" value="Cyt_P450"/>
</dbReference>
<evidence type="ECO:0000313" key="10">
    <source>
        <dbReference type="Proteomes" id="UP000219050"/>
    </source>
</evidence>
<dbReference type="PRINTS" id="PR00359">
    <property type="entry name" value="BP450"/>
</dbReference>
<dbReference type="EMBL" id="CP021404">
    <property type="protein sequence ID" value="ATI43412.1"/>
    <property type="molecule type" value="Genomic_DNA"/>
</dbReference>
<dbReference type="FunFam" id="1.10.630.10:FF:000018">
    <property type="entry name" value="Cytochrome P450 monooxygenase"/>
    <property type="match status" value="1"/>
</dbReference>
<evidence type="ECO:0000256" key="6">
    <source>
        <dbReference type="ARBA" id="ARBA00023033"/>
    </source>
</evidence>
<dbReference type="Pfam" id="PF00067">
    <property type="entry name" value="p450"/>
    <property type="match status" value="1"/>
</dbReference>
<dbReference type="GO" id="GO:0020037">
    <property type="term" value="F:heme binding"/>
    <property type="evidence" value="ECO:0007669"/>
    <property type="project" value="InterPro"/>
</dbReference>
<accession>A0A291M397</accession>
<dbReference type="GO" id="GO:0016705">
    <property type="term" value="F:oxidoreductase activity, acting on paired donors, with incorporation or reduction of molecular oxygen"/>
    <property type="evidence" value="ECO:0007669"/>
    <property type="project" value="InterPro"/>
</dbReference>
<name>A0A291M397_9RHOB</name>
<keyword evidence="5 8" id="KW-0408">Iron</keyword>
<evidence type="ECO:0000256" key="2">
    <source>
        <dbReference type="ARBA" id="ARBA00022617"/>
    </source>
</evidence>
<keyword evidence="3 8" id="KW-0479">Metal-binding</keyword>
<keyword evidence="2 8" id="KW-0349">Heme</keyword>